<organism evidence="2 3">
    <name type="scientific">Echinicola rosea</name>
    <dbReference type="NCBI Taxonomy" id="1807691"/>
    <lineage>
        <taxon>Bacteria</taxon>
        <taxon>Pseudomonadati</taxon>
        <taxon>Bacteroidota</taxon>
        <taxon>Cytophagia</taxon>
        <taxon>Cytophagales</taxon>
        <taxon>Cyclobacteriaceae</taxon>
        <taxon>Echinicola</taxon>
    </lineage>
</organism>
<dbReference type="Pfam" id="PF03883">
    <property type="entry name" value="H2O2_YaaD"/>
    <property type="match status" value="1"/>
</dbReference>
<evidence type="ECO:0000313" key="3">
    <source>
        <dbReference type="Proteomes" id="UP000647339"/>
    </source>
</evidence>
<dbReference type="NCBIfam" id="NF002543">
    <property type="entry name" value="PRK02101.1-4"/>
    <property type="match status" value="1"/>
</dbReference>
<dbReference type="RefSeq" id="WP_137400991.1">
    <property type="nucleotide sequence ID" value="NZ_BMIU01000002.1"/>
</dbReference>
<dbReference type="PANTHER" id="PTHR30283:SF4">
    <property type="entry name" value="PEROXIDE STRESS RESISTANCE PROTEIN YAAA"/>
    <property type="match status" value="1"/>
</dbReference>
<evidence type="ECO:0000256" key="1">
    <source>
        <dbReference type="HAMAP-Rule" id="MF_00652"/>
    </source>
</evidence>
<name>A0ABQ1UKR6_9BACT</name>
<dbReference type="NCBIfam" id="NF002542">
    <property type="entry name" value="PRK02101.1-3"/>
    <property type="match status" value="1"/>
</dbReference>
<proteinExistence type="inferred from homology"/>
<keyword evidence="3" id="KW-1185">Reference proteome</keyword>
<reference evidence="3" key="1">
    <citation type="journal article" date="2019" name="Int. J. Syst. Evol. Microbiol.">
        <title>The Global Catalogue of Microorganisms (GCM) 10K type strain sequencing project: providing services to taxonomists for standard genome sequencing and annotation.</title>
        <authorList>
            <consortium name="The Broad Institute Genomics Platform"/>
            <consortium name="The Broad Institute Genome Sequencing Center for Infectious Disease"/>
            <person name="Wu L."/>
            <person name="Ma J."/>
        </authorList>
    </citation>
    <scope>NUCLEOTIDE SEQUENCE [LARGE SCALE GENOMIC DNA]</scope>
    <source>
        <strain evidence="3">CGMCC 1.15407</strain>
    </source>
</reference>
<dbReference type="EMBL" id="BMIU01000002">
    <property type="protein sequence ID" value="GGF21459.1"/>
    <property type="molecule type" value="Genomic_DNA"/>
</dbReference>
<accession>A0ABQ1UKR6</accession>
<comment type="caution">
    <text evidence="2">The sequence shown here is derived from an EMBL/GenBank/DDBJ whole genome shotgun (WGS) entry which is preliminary data.</text>
</comment>
<evidence type="ECO:0000313" key="2">
    <source>
        <dbReference type="EMBL" id="GGF21459.1"/>
    </source>
</evidence>
<dbReference type="PANTHER" id="PTHR30283">
    <property type="entry name" value="PEROXIDE STRESS RESPONSE PROTEIN YAAA"/>
    <property type="match status" value="1"/>
</dbReference>
<protein>
    <recommendedName>
        <fullName evidence="1">UPF0246 protein GCM10011339_06860</fullName>
    </recommendedName>
</protein>
<comment type="similarity">
    <text evidence="1">Belongs to the UPF0246 family.</text>
</comment>
<dbReference type="Proteomes" id="UP000647339">
    <property type="component" value="Unassembled WGS sequence"/>
</dbReference>
<gene>
    <name evidence="2" type="ORF">GCM10011339_06860</name>
</gene>
<dbReference type="InterPro" id="IPR005583">
    <property type="entry name" value="YaaA"/>
</dbReference>
<sequence>MIALISPAKTLDMSTTDISLATQPDFKTDIKALVSIMKKKSAEDIKQLMKVSDNIAQLNEERYHNFHKDFTAENAKQALLAFKGDVYRSMDVDDYSEEDLAFAQDHLRILSGLYGLLKPMDLIQPYRLEMGIGLENKKGKNLYEYWGTKISKAINKATDGQPVINLASQEYAKAVDKKTLKSPMIHVNFKEHRDGKHKVIGIFAKQARGMMADHIIKHKITDPEQLKLFNREGYEFSEPQSKENEWIFVR</sequence>
<dbReference type="HAMAP" id="MF_00652">
    <property type="entry name" value="UPF0246"/>
    <property type="match status" value="1"/>
</dbReference>